<keyword evidence="2" id="KW-0255">Endonuclease</keyword>
<evidence type="ECO:0000313" key="2">
    <source>
        <dbReference type="EMBL" id="BBH03962.1"/>
    </source>
</evidence>
<dbReference type="AlphaFoldDB" id="A0A4Y1RI48"/>
<protein>
    <submittedName>
        <fullName evidence="2">HNH endonuclease</fullName>
    </submittedName>
</protein>
<organism evidence="2">
    <name type="scientific">Prunus dulcis</name>
    <name type="common">Almond</name>
    <name type="synonym">Amygdalus dulcis</name>
    <dbReference type="NCBI Taxonomy" id="3755"/>
    <lineage>
        <taxon>Eukaryota</taxon>
        <taxon>Viridiplantae</taxon>
        <taxon>Streptophyta</taxon>
        <taxon>Embryophyta</taxon>
        <taxon>Tracheophyta</taxon>
        <taxon>Spermatophyta</taxon>
        <taxon>Magnoliopsida</taxon>
        <taxon>eudicotyledons</taxon>
        <taxon>Gunneridae</taxon>
        <taxon>Pentapetalae</taxon>
        <taxon>rosids</taxon>
        <taxon>fabids</taxon>
        <taxon>Rosales</taxon>
        <taxon>Rosaceae</taxon>
        <taxon>Amygdaloideae</taxon>
        <taxon>Amygdaleae</taxon>
        <taxon>Prunus</taxon>
    </lineage>
</organism>
<keyword evidence="2" id="KW-0378">Hydrolase</keyword>
<reference evidence="2" key="1">
    <citation type="journal article" date="2019" name="Science">
        <title>Mutation of a bHLH transcription factor allowed almond domestication.</title>
        <authorList>
            <person name="Sanchez-Perez R."/>
            <person name="Pavan S."/>
            <person name="Mazzeo R."/>
            <person name="Moldovan C."/>
            <person name="Aiese Cigliano R."/>
            <person name="Del Cueto J."/>
            <person name="Ricciardi F."/>
            <person name="Lotti C."/>
            <person name="Ricciardi L."/>
            <person name="Dicenta F."/>
            <person name="Lopez-Marques R.L."/>
            <person name="Lindberg Moller B."/>
        </authorList>
    </citation>
    <scope>NUCLEOTIDE SEQUENCE</scope>
</reference>
<proteinExistence type="predicted"/>
<sequence length="189" mass="21116">MARGEGFCFSGIEGIIAFSLNFLILSTSNDPKFVSRTRYPFYHSIGRAREKKLKRKDETKQRTKEAEPPFVSAQGPNNSALLRLRTKQLAQVSRLPLTSPVSSLNRDLEELQELATSSNTNPRIFPPVAPGGQSTLDNCQVLQPEKPNHQYMQQSIDQKETGLSFLELSSFRKVPTVGFQCKASALDLD</sequence>
<evidence type="ECO:0000256" key="1">
    <source>
        <dbReference type="SAM" id="MobiDB-lite"/>
    </source>
</evidence>
<accession>A0A4Y1RI48</accession>
<dbReference type="EMBL" id="AP019301">
    <property type="protein sequence ID" value="BBH03962.1"/>
    <property type="molecule type" value="Genomic_DNA"/>
</dbReference>
<dbReference type="GO" id="GO:0004519">
    <property type="term" value="F:endonuclease activity"/>
    <property type="evidence" value="ECO:0007669"/>
    <property type="project" value="UniProtKB-KW"/>
</dbReference>
<keyword evidence="2" id="KW-0540">Nuclease</keyword>
<gene>
    <name evidence="2" type="ORF">Prudu_014972</name>
</gene>
<feature type="region of interest" description="Disordered" evidence="1">
    <location>
        <begin position="50"/>
        <end position="76"/>
    </location>
</feature>
<name>A0A4Y1RI48_PRUDU</name>
<feature type="compositionally biased region" description="Basic and acidic residues" evidence="1">
    <location>
        <begin position="55"/>
        <end position="67"/>
    </location>
</feature>